<keyword evidence="8" id="KW-0413">Isomerase</keyword>
<dbReference type="InterPro" id="IPR010551">
    <property type="entry name" value="G6P_isomerase_prok"/>
</dbReference>
<keyword evidence="4" id="KW-0312">Gluconeogenesis</keyword>
<dbReference type="InterPro" id="IPR014710">
    <property type="entry name" value="RmlC-like_jellyroll"/>
</dbReference>
<dbReference type="Proteomes" id="UP000009007">
    <property type="component" value="Chromosome I"/>
</dbReference>
<dbReference type="GeneID" id="13353912"/>
<reference evidence="9" key="1">
    <citation type="journal article" date="2012" name="J. Bacteriol.">
        <title>Complete genome sequence of the hydrogenotrophic, methanogenic archaeon Methanoculleus bourgensis strain MS2T, isolated from a sewage sludge digester.</title>
        <authorList>
            <person name="Maus I."/>
            <person name="Wibberg D."/>
            <person name="Stantscheff R."/>
            <person name="Eikmeyer F.G."/>
            <person name="Seffner A."/>
            <person name="Boelter J."/>
            <person name="Szczepanowski R."/>
            <person name="Blom J."/>
            <person name="Jaenicke S."/>
            <person name="Konig H."/>
            <person name="Puhler A."/>
            <person name="Schluter A."/>
        </authorList>
    </citation>
    <scope>NUCLEOTIDE SEQUENCE [LARGE SCALE GENOMIC DNA]</scope>
    <source>
        <strain evidence="9">ATCC 43281 / DSM 3045 / OCM 15 / MS2</strain>
    </source>
</reference>
<feature type="domain" description="Glucose-6-phosphate isomerase prokaryote" evidence="7">
    <location>
        <begin position="19"/>
        <end position="179"/>
    </location>
</feature>
<accession>I7LNE6</accession>
<evidence type="ECO:0000256" key="3">
    <source>
        <dbReference type="ARBA" id="ARBA00011952"/>
    </source>
</evidence>
<sequence length="232" mass="26162">MNSYWPGFFPEPSVRTLNDMCCVLANPDQSGDTPLYYMYRDLALTAEDRAYLNEQNLRFDITIIHPGTVDGEYVKTKGHYHPLSPSGIGYPELYQVLAGEAFYLLQRSDLHDVVAVTAKVGEFVLIPPGYGHVTINPGKEKLVMANLVSAGFASEYTFYEQMQGGAYYLMEEGGWIRNPRYPAIPGMRVIPAGEVPELGIRHGREIYRMVSGREELLYLNFPKGSPECLYQM</sequence>
<dbReference type="STRING" id="1201294.BN140_2096"/>
<dbReference type="PATRIC" id="fig|1201294.9.peg.2313"/>
<keyword evidence="9" id="KW-1185">Reference proteome</keyword>
<comment type="catalytic activity">
    <reaction evidence="6">
        <text>alpha-D-glucose 6-phosphate = beta-D-fructose 6-phosphate</text>
        <dbReference type="Rhea" id="RHEA:11816"/>
        <dbReference type="ChEBI" id="CHEBI:57634"/>
        <dbReference type="ChEBI" id="CHEBI:58225"/>
        <dbReference type="EC" id="5.3.1.9"/>
    </reaction>
</comment>
<evidence type="ECO:0000313" key="9">
    <source>
        <dbReference type="Proteomes" id="UP000009007"/>
    </source>
</evidence>
<dbReference type="CDD" id="cd02218">
    <property type="entry name" value="cupin_PGI"/>
    <property type="match status" value="1"/>
</dbReference>
<dbReference type="Gene3D" id="2.60.120.10">
    <property type="entry name" value="Jelly Rolls"/>
    <property type="match status" value="1"/>
</dbReference>
<name>I7LNE6_METBM</name>
<evidence type="ECO:0000256" key="4">
    <source>
        <dbReference type="ARBA" id="ARBA00022432"/>
    </source>
</evidence>
<dbReference type="GO" id="GO:0006094">
    <property type="term" value="P:gluconeogenesis"/>
    <property type="evidence" value="ECO:0007669"/>
    <property type="project" value="UniProtKB-KW"/>
</dbReference>
<dbReference type="SUPFAM" id="SSF51182">
    <property type="entry name" value="RmlC-like cupins"/>
    <property type="match status" value="1"/>
</dbReference>
<gene>
    <name evidence="8" type="primary">gpi3</name>
    <name evidence="8" type="ordered locus">BN140_2096</name>
</gene>
<evidence type="ECO:0000256" key="6">
    <source>
        <dbReference type="ARBA" id="ARBA00029321"/>
    </source>
</evidence>
<evidence type="ECO:0000313" key="8">
    <source>
        <dbReference type="EMBL" id="CCJ37019.1"/>
    </source>
</evidence>
<dbReference type="BioCyc" id="MBOU1201294:BN140_RS10435-MONOMER"/>
<dbReference type="EMBL" id="HE964772">
    <property type="protein sequence ID" value="CCJ37019.1"/>
    <property type="molecule type" value="Genomic_DNA"/>
</dbReference>
<proteinExistence type="inferred from homology"/>
<comment type="pathway">
    <text evidence="1">Carbohydrate degradation; glycolysis; D-glyceraldehyde 3-phosphate and glycerone phosphate from D-glucose: step 2/4.</text>
</comment>
<evidence type="ECO:0000256" key="1">
    <source>
        <dbReference type="ARBA" id="ARBA00004926"/>
    </source>
</evidence>
<dbReference type="AlphaFoldDB" id="I7LNE6"/>
<dbReference type="GO" id="GO:0005737">
    <property type="term" value="C:cytoplasm"/>
    <property type="evidence" value="ECO:0007669"/>
    <property type="project" value="InterPro"/>
</dbReference>
<dbReference type="UniPathway" id="UPA00109">
    <property type="reaction ID" value="UER00181"/>
</dbReference>
<evidence type="ECO:0000256" key="2">
    <source>
        <dbReference type="ARBA" id="ARBA00006542"/>
    </source>
</evidence>
<dbReference type="RefSeq" id="WP_014867992.1">
    <property type="nucleotide sequence ID" value="NC_018227.2"/>
</dbReference>
<organism evidence="8 9">
    <name type="scientific">Methanoculleus bourgensis (strain ATCC 43281 / DSM 3045 / OCM 15 / MS2)</name>
    <name type="common">Methanogenium bourgense</name>
    <dbReference type="NCBI Taxonomy" id="1201294"/>
    <lineage>
        <taxon>Archaea</taxon>
        <taxon>Methanobacteriati</taxon>
        <taxon>Methanobacteriota</taxon>
        <taxon>Stenosarchaea group</taxon>
        <taxon>Methanomicrobia</taxon>
        <taxon>Methanomicrobiales</taxon>
        <taxon>Methanomicrobiaceae</taxon>
        <taxon>Methanoculleus</taxon>
    </lineage>
</organism>
<dbReference type="GO" id="GO:0004347">
    <property type="term" value="F:glucose-6-phosphate isomerase activity"/>
    <property type="evidence" value="ECO:0007669"/>
    <property type="project" value="UniProtKB-EC"/>
</dbReference>
<protein>
    <recommendedName>
        <fullName evidence="3">glucose-6-phosphate isomerase</fullName>
        <ecNumber evidence="3">5.3.1.9</ecNumber>
    </recommendedName>
</protein>
<evidence type="ECO:0000256" key="5">
    <source>
        <dbReference type="ARBA" id="ARBA00023152"/>
    </source>
</evidence>
<dbReference type="GO" id="GO:0006096">
    <property type="term" value="P:glycolytic process"/>
    <property type="evidence" value="ECO:0007669"/>
    <property type="project" value="UniProtKB-UniPathway"/>
</dbReference>
<keyword evidence="5" id="KW-0324">Glycolysis</keyword>
<dbReference type="HOGENOM" id="CLU_090970_0_0_2"/>
<evidence type="ECO:0000259" key="7">
    <source>
        <dbReference type="Pfam" id="PF06560"/>
    </source>
</evidence>
<dbReference type="EC" id="5.3.1.9" evidence="3"/>
<comment type="similarity">
    <text evidence="2">Belongs to the archaeal-type GPI family.</text>
</comment>
<dbReference type="Pfam" id="PF06560">
    <property type="entry name" value="GPI"/>
    <property type="match status" value="1"/>
</dbReference>
<dbReference type="InterPro" id="IPR011051">
    <property type="entry name" value="RmlC_Cupin_sf"/>
</dbReference>
<dbReference type="KEGG" id="mbg:BN140_2096"/>